<dbReference type="EMBL" id="FN655762">
    <property type="protein sequence ID" value="CBY40071.1"/>
    <property type="molecule type" value="Genomic_DNA"/>
</dbReference>
<feature type="domain" description="Dynein axonemal assembly factor 11-like CS" evidence="10">
    <location>
        <begin position="217"/>
        <end position="332"/>
    </location>
</feature>
<protein>
    <recommendedName>
        <fullName evidence="9">Leucine-rich repeat-containing protein 6</fullName>
    </recommendedName>
</protein>
<dbReference type="SUPFAM" id="SSF52058">
    <property type="entry name" value="L domain-like"/>
    <property type="match status" value="1"/>
</dbReference>
<dbReference type="Pfam" id="PF23602">
    <property type="entry name" value="CS_DNAAF11_C"/>
    <property type="match status" value="1"/>
</dbReference>
<sequence>MVFITEELVRKRAEHNELEIGSLEELSLHQFDIEKIEHIDKWCKQLKILYLHSNIIFKIENISRMKNLEYINLTLNCIEVIEGFEGCESLNKLDLTANFIGDLRHLKNLQKNLYLKTLYLTGNVCCNYEYYSEYVITILPQIKELDGESITKSARLEAKLIFEKAKNAIERQSELYVEVREQQKFDYQHKKKTTGDEFWNEVDEDSPENRRDMRIEATRQKEEKNDHTPMFEKPDYKREIRYFAKDGRALNVNPSGVEFTIDEDQPRDVELRLKIPKFMDTQLIDIDSQPTYIRLSINGKPFQIVWRNEVKPDDGTAQRSKITGELLIKIPKLYPTKEKHKLVRTR</sequence>
<keyword evidence="7" id="KW-0966">Cell projection</keyword>
<comment type="similarity">
    <text evidence="8">Belongs to the tilB family.</text>
</comment>
<keyword evidence="4" id="KW-0433">Leucine-rich repeat</keyword>
<dbReference type="FunFam" id="3.80.10.10:FF:000052">
    <property type="entry name" value="Leucine rich repeat containing 6"/>
    <property type="match status" value="1"/>
</dbReference>
<gene>
    <name evidence="11" type="ORF">GSOID_T00020680001</name>
</gene>
<dbReference type="SMART" id="SM00365">
    <property type="entry name" value="LRR_SD22"/>
    <property type="match status" value="4"/>
</dbReference>
<evidence type="ECO:0000256" key="2">
    <source>
        <dbReference type="ARBA" id="ARBA00004496"/>
    </source>
</evidence>
<dbReference type="GO" id="GO:0005929">
    <property type="term" value="C:cilium"/>
    <property type="evidence" value="ECO:0007669"/>
    <property type="project" value="UniProtKB-SubCell"/>
</dbReference>
<dbReference type="InterPro" id="IPR001611">
    <property type="entry name" value="Leu-rich_rpt"/>
</dbReference>
<evidence type="ECO:0000256" key="7">
    <source>
        <dbReference type="ARBA" id="ARBA00023273"/>
    </source>
</evidence>
<dbReference type="InterPro" id="IPR032675">
    <property type="entry name" value="LRR_dom_sf"/>
</dbReference>
<dbReference type="InterPro" id="IPR056496">
    <property type="entry name" value="CS_DNAAF11_C"/>
</dbReference>
<evidence type="ECO:0000313" key="11">
    <source>
        <dbReference type="EMBL" id="CBY40071.1"/>
    </source>
</evidence>
<dbReference type="AlphaFoldDB" id="E4YX88"/>
<evidence type="ECO:0000256" key="6">
    <source>
        <dbReference type="ARBA" id="ARBA00023069"/>
    </source>
</evidence>
<dbReference type="PANTHER" id="PTHR18849">
    <property type="entry name" value="LEUCINE RICH REPEAT PROTEIN"/>
    <property type="match status" value="1"/>
</dbReference>
<dbReference type="PANTHER" id="PTHR18849:SF0">
    <property type="entry name" value="CILIA- AND FLAGELLA-ASSOCIATED PROTEIN 410-RELATED"/>
    <property type="match status" value="1"/>
</dbReference>
<dbReference type="GO" id="GO:0036158">
    <property type="term" value="P:outer dynein arm assembly"/>
    <property type="evidence" value="ECO:0007669"/>
    <property type="project" value="TreeGrafter"/>
</dbReference>
<dbReference type="Proteomes" id="UP000011014">
    <property type="component" value="Unassembled WGS sequence"/>
</dbReference>
<evidence type="ECO:0000256" key="8">
    <source>
        <dbReference type="ARBA" id="ARBA00049982"/>
    </source>
</evidence>
<proteinExistence type="inferred from homology"/>
<dbReference type="Gene3D" id="3.80.10.10">
    <property type="entry name" value="Ribonuclease Inhibitor"/>
    <property type="match status" value="1"/>
</dbReference>
<dbReference type="GO" id="GO:0005737">
    <property type="term" value="C:cytoplasm"/>
    <property type="evidence" value="ECO:0007669"/>
    <property type="project" value="UniProtKB-SubCell"/>
</dbReference>
<reference evidence="11" key="1">
    <citation type="journal article" date="2010" name="Science">
        <title>Plasticity of animal genome architecture unmasked by rapid evolution of a pelagic tunicate.</title>
        <authorList>
            <person name="Denoeud F."/>
            <person name="Henriet S."/>
            <person name="Mungpakdee S."/>
            <person name="Aury J.M."/>
            <person name="Da Silva C."/>
            <person name="Brinkmann H."/>
            <person name="Mikhaleva J."/>
            <person name="Olsen L.C."/>
            <person name="Jubin C."/>
            <person name="Canestro C."/>
            <person name="Bouquet J.M."/>
            <person name="Danks G."/>
            <person name="Poulain J."/>
            <person name="Campsteijn C."/>
            <person name="Adamski M."/>
            <person name="Cross I."/>
            <person name="Yadetie F."/>
            <person name="Muffato M."/>
            <person name="Louis A."/>
            <person name="Butcher S."/>
            <person name="Tsagkogeorga G."/>
            <person name="Konrad A."/>
            <person name="Singh S."/>
            <person name="Jensen M.F."/>
            <person name="Cong E.H."/>
            <person name="Eikeseth-Otteraa H."/>
            <person name="Noel B."/>
            <person name="Anthouard V."/>
            <person name="Porcel B.M."/>
            <person name="Kachouri-Lafond R."/>
            <person name="Nishino A."/>
            <person name="Ugolini M."/>
            <person name="Chourrout P."/>
            <person name="Nishida H."/>
            <person name="Aasland R."/>
            <person name="Huzurbazar S."/>
            <person name="Westhof E."/>
            <person name="Delsuc F."/>
            <person name="Lehrach H."/>
            <person name="Reinhardt R."/>
            <person name="Weissenbach J."/>
            <person name="Roy S.W."/>
            <person name="Artiguenave F."/>
            <person name="Postlethwait J.H."/>
            <person name="Manak J.R."/>
            <person name="Thompson E.M."/>
            <person name="Jaillon O."/>
            <person name="Du Pasquier L."/>
            <person name="Boudinot P."/>
            <person name="Liberles D.A."/>
            <person name="Volff J.N."/>
            <person name="Philippe H."/>
            <person name="Lenhard B."/>
            <person name="Roest Crollius H."/>
            <person name="Wincker P."/>
            <person name="Chourrout D."/>
        </authorList>
    </citation>
    <scope>NUCLEOTIDE SEQUENCE [LARGE SCALE GENOMIC DNA]</scope>
</reference>
<keyword evidence="5" id="KW-0677">Repeat</keyword>
<accession>E4YX88</accession>
<evidence type="ECO:0000256" key="4">
    <source>
        <dbReference type="ARBA" id="ARBA00022614"/>
    </source>
</evidence>
<dbReference type="PROSITE" id="PS51450">
    <property type="entry name" value="LRR"/>
    <property type="match status" value="3"/>
</dbReference>
<comment type="subcellular location">
    <subcellularLocation>
        <location evidence="1">Cell projection</location>
        <location evidence="1">Cilium</location>
    </subcellularLocation>
    <subcellularLocation>
        <location evidence="2">Cytoplasm</location>
    </subcellularLocation>
</comment>
<evidence type="ECO:0000259" key="10">
    <source>
        <dbReference type="Pfam" id="PF23602"/>
    </source>
</evidence>
<dbReference type="Pfam" id="PF14580">
    <property type="entry name" value="LRR_9"/>
    <property type="match status" value="1"/>
</dbReference>
<keyword evidence="3" id="KW-0963">Cytoplasm</keyword>
<evidence type="ECO:0000256" key="3">
    <source>
        <dbReference type="ARBA" id="ARBA00022490"/>
    </source>
</evidence>
<name>E4YX88_OIKDI</name>
<evidence type="ECO:0000256" key="5">
    <source>
        <dbReference type="ARBA" id="ARBA00022737"/>
    </source>
</evidence>
<evidence type="ECO:0000256" key="1">
    <source>
        <dbReference type="ARBA" id="ARBA00004138"/>
    </source>
</evidence>
<organism evidence="11">
    <name type="scientific">Oikopleura dioica</name>
    <name type="common">Tunicate</name>
    <dbReference type="NCBI Taxonomy" id="34765"/>
    <lineage>
        <taxon>Eukaryota</taxon>
        <taxon>Metazoa</taxon>
        <taxon>Chordata</taxon>
        <taxon>Tunicata</taxon>
        <taxon>Appendicularia</taxon>
        <taxon>Copelata</taxon>
        <taxon>Oikopleuridae</taxon>
        <taxon>Oikopleura</taxon>
    </lineage>
</organism>
<keyword evidence="6" id="KW-0969">Cilium</keyword>
<evidence type="ECO:0000256" key="9">
    <source>
        <dbReference type="ARBA" id="ARBA00050057"/>
    </source>
</evidence>